<dbReference type="Proteomes" id="UP000664277">
    <property type="component" value="Unassembled WGS sequence"/>
</dbReference>
<evidence type="ECO:0000313" key="5">
    <source>
        <dbReference type="EMBL" id="MBN8659701.1"/>
    </source>
</evidence>
<reference evidence="5" key="1">
    <citation type="submission" date="2021-02" db="EMBL/GenBank/DDBJ databases">
        <title>Genome-Resolved Metagenomics of a Microbial Community Performing Photosynthetic Biological Nutrient Removal.</title>
        <authorList>
            <person name="Mcdaniel E.A."/>
        </authorList>
    </citation>
    <scope>NUCLEOTIDE SEQUENCE</scope>
    <source>
        <strain evidence="5">UWPOB_OBS1</strain>
    </source>
</reference>
<keyword evidence="2" id="KW-0808">Transferase</keyword>
<dbReference type="InterPro" id="IPR023213">
    <property type="entry name" value="CAT-like_dom_sf"/>
</dbReference>
<dbReference type="Pfam" id="PF00198">
    <property type="entry name" value="2-oxoacid_dh"/>
    <property type="match status" value="2"/>
</dbReference>
<comment type="caution">
    <text evidence="5">The sequence shown here is derived from an EMBL/GenBank/DDBJ whole genome shotgun (WGS) entry which is preliminary data.</text>
</comment>
<protein>
    <submittedName>
        <fullName evidence="5">2-oxo acid dehydrogenase subunit E2</fullName>
    </submittedName>
</protein>
<accession>A0A8J7P7N8</accession>
<name>A0A8J7P7N8_9BACT</name>
<dbReference type="GO" id="GO:0016407">
    <property type="term" value="F:acetyltransferase activity"/>
    <property type="evidence" value="ECO:0007669"/>
    <property type="project" value="TreeGrafter"/>
</dbReference>
<dbReference type="InterPro" id="IPR001078">
    <property type="entry name" value="2-oxoacid_DH_actylTfrase"/>
</dbReference>
<dbReference type="GO" id="GO:0005737">
    <property type="term" value="C:cytoplasm"/>
    <property type="evidence" value="ECO:0007669"/>
    <property type="project" value="TreeGrafter"/>
</dbReference>
<evidence type="ECO:0000256" key="1">
    <source>
        <dbReference type="ARBA" id="ARBA00001938"/>
    </source>
</evidence>
<comment type="cofactor">
    <cofactor evidence="1">
        <name>(R)-lipoate</name>
        <dbReference type="ChEBI" id="CHEBI:83088"/>
    </cofactor>
</comment>
<feature type="domain" description="2-oxoacid dehydrogenase acyltransferase catalytic" evidence="4">
    <location>
        <begin position="35"/>
        <end position="139"/>
    </location>
</feature>
<dbReference type="AlphaFoldDB" id="A0A8J7P7N8"/>
<gene>
    <name evidence="5" type="ORF">J0M35_05020</name>
</gene>
<feature type="domain" description="2-oxoacid dehydrogenase acyltransferase catalytic" evidence="4">
    <location>
        <begin position="179"/>
        <end position="256"/>
    </location>
</feature>
<evidence type="ECO:0000256" key="3">
    <source>
        <dbReference type="ARBA" id="ARBA00023315"/>
    </source>
</evidence>
<dbReference type="GO" id="GO:0031405">
    <property type="term" value="F:lipoic acid binding"/>
    <property type="evidence" value="ECO:0007669"/>
    <property type="project" value="TreeGrafter"/>
</dbReference>
<dbReference type="InterPro" id="IPR050743">
    <property type="entry name" value="2-oxoacid_DH_E2_comp"/>
</dbReference>
<dbReference type="PANTHER" id="PTHR43178">
    <property type="entry name" value="DIHYDROLIPOAMIDE ACETYLTRANSFERASE COMPONENT OF PYRUVATE DEHYDROGENASE COMPLEX"/>
    <property type="match status" value="1"/>
</dbReference>
<dbReference type="Gene3D" id="3.30.559.10">
    <property type="entry name" value="Chloramphenicol acetyltransferase-like domain"/>
    <property type="match status" value="1"/>
</dbReference>
<sequence>MDNQKKAFNFTLGDLPRPRWNVLDLIQIIGRDSVPTYLFCDIDMTWAEELRKKLKSYGQKVTVTAILLKAIGIAQRAHPESRTAVLPFGKTVTFNDIVAGFTVERVIGQQPAVFFGAIENPDTKSVEEIAGELRQYAESDMEAVHHLNLQNRFNGTPWWFRRFILWAGLRFPKVRLMFLGATFGLSSIGKWGMKALIPPCVSTSTFGVGEVEERAVVREGRIEIRPMLTIILNFDHRIIDGAPAARFMNDVKKLLEGGLENYLQMAACGEETPMEKAPSFS</sequence>
<evidence type="ECO:0000256" key="2">
    <source>
        <dbReference type="ARBA" id="ARBA00022679"/>
    </source>
</evidence>
<dbReference type="PANTHER" id="PTHR43178:SF5">
    <property type="entry name" value="LIPOAMIDE ACYLTRANSFERASE COMPONENT OF BRANCHED-CHAIN ALPHA-KETO ACID DEHYDROGENASE COMPLEX, MITOCHONDRIAL"/>
    <property type="match status" value="1"/>
</dbReference>
<dbReference type="SUPFAM" id="SSF52777">
    <property type="entry name" value="CoA-dependent acyltransferases"/>
    <property type="match status" value="1"/>
</dbReference>
<dbReference type="EMBL" id="JAFLCK010000005">
    <property type="protein sequence ID" value="MBN8659701.1"/>
    <property type="molecule type" value="Genomic_DNA"/>
</dbReference>
<keyword evidence="3" id="KW-0012">Acyltransferase</keyword>
<proteinExistence type="predicted"/>
<organism evidence="5 6">
    <name type="scientific">Candidatus Obscuribacter phosphatis</name>
    <dbReference type="NCBI Taxonomy" id="1906157"/>
    <lineage>
        <taxon>Bacteria</taxon>
        <taxon>Bacillati</taxon>
        <taxon>Candidatus Melainabacteria</taxon>
        <taxon>Candidatus Obscuribacterales</taxon>
        <taxon>Candidatus Obscuribacteraceae</taxon>
        <taxon>Candidatus Obscuribacter</taxon>
    </lineage>
</organism>
<evidence type="ECO:0000313" key="6">
    <source>
        <dbReference type="Proteomes" id="UP000664277"/>
    </source>
</evidence>
<evidence type="ECO:0000259" key="4">
    <source>
        <dbReference type="Pfam" id="PF00198"/>
    </source>
</evidence>